<evidence type="ECO:0000256" key="4">
    <source>
        <dbReference type="SAM" id="MobiDB-lite"/>
    </source>
</evidence>
<evidence type="ECO:0000256" key="3">
    <source>
        <dbReference type="ARBA" id="ARBA00023163"/>
    </source>
</evidence>
<dbReference type="GO" id="GO:0003700">
    <property type="term" value="F:DNA-binding transcription factor activity"/>
    <property type="evidence" value="ECO:0007669"/>
    <property type="project" value="InterPro"/>
</dbReference>
<evidence type="ECO:0000259" key="5">
    <source>
        <dbReference type="PROSITE" id="PS50995"/>
    </source>
</evidence>
<evidence type="ECO:0000313" key="7">
    <source>
        <dbReference type="Proteomes" id="UP000660680"/>
    </source>
</evidence>
<dbReference type="SUPFAM" id="SSF46785">
    <property type="entry name" value="Winged helix' DNA-binding domain"/>
    <property type="match status" value="1"/>
</dbReference>
<dbReference type="PANTHER" id="PTHR33164:SF64">
    <property type="entry name" value="TRANSCRIPTIONAL REGULATOR SLYA"/>
    <property type="match status" value="1"/>
</dbReference>
<dbReference type="AlphaFoldDB" id="A0A918LIP9"/>
<dbReference type="InterPro" id="IPR036388">
    <property type="entry name" value="WH-like_DNA-bd_sf"/>
</dbReference>
<keyword evidence="1" id="KW-0805">Transcription regulation</keyword>
<evidence type="ECO:0000313" key="6">
    <source>
        <dbReference type="EMBL" id="GGS53359.1"/>
    </source>
</evidence>
<accession>A0A918LIP9</accession>
<dbReference type="PROSITE" id="PS01117">
    <property type="entry name" value="HTH_MARR_1"/>
    <property type="match status" value="1"/>
</dbReference>
<dbReference type="Gene3D" id="1.10.10.10">
    <property type="entry name" value="Winged helix-like DNA-binding domain superfamily/Winged helix DNA-binding domain"/>
    <property type="match status" value="1"/>
</dbReference>
<dbReference type="InterPro" id="IPR023187">
    <property type="entry name" value="Tscrpt_reg_MarR-type_CS"/>
</dbReference>
<dbReference type="Pfam" id="PF01047">
    <property type="entry name" value="MarR"/>
    <property type="match status" value="1"/>
</dbReference>
<dbReference type="SMART" id="SM00347">
    <property type="entry name" value="HTH_MARR"/>
    <property type="match status" value="1"/>
</dbReference>
<comment type="caution">
    <text evidence="6">The sequence shown here is derived from an EMBL/GenBank/DDBJ whole genome shotgun (WGS) entry which is preliminary data.</text>
</comment>
<dbReference type="PANTHER" id="PTHR33164">
    <property type="entry name" value="TRANSCRIPTIONAL REGULATOR, MARR FAMILY"/>
    <property type="match status" value="1"/>
</dbReference>
<feature type="region of interest" description="Disordered" evidence="4">
    <location>
        <begin position="1"/>
        <end position="22"/>
    </location>
</feature>
<dbReference type="InterPro" id="IPR036390">
    <property type="entry name" value="WH_DNA-bd_sf"/>
</dbReference>
<evidence type="ECO:0000256" key="2">
    <source>
        <dbReference type="ARBA" id="ARBA00023125"/>
    </source>
</evidence>
<sequence length="163" mass="17853">MGDGTYCEPHERKPTVPVPATASGGPVSHAIFRLTRLHRMVAAQLLRRLGLHPGQELLMMHLWECGPQRQADLAALLGSDSATITRTVHRLERGGFVRRTPSPTDGRSVIVSPTTAGNALRAEVTTMWDELEKRTTAGLDEQGIQATLNALLHMECNLREADN</sequence>
<dbReference type="PROSITE" id="PS50995">
    <property type="entry name" value="HTH_MARR_2"/>
    <property type="match status" value="1"/>
</dbReference>
<name>A0A918LIP9_9PSEU</name>
<protein>
    <recommendedName>
        <fullName evidence="5">HTH marR-type domain-containing protein</fullName>
    </recommendedName>
</protein>
<proteinExistence type="predicted"/>
<reference evidence="6" key="1">
    <citation type="journal article" date="2014" name="Int. J. Syst. Evol. Microbiol.">
        <title>Complete genome sequence of Corynebacterium casei LMG S-19264T (=DSM 44701T), isolated from a smear-ripened cheese.</title>
        <authorList>
            <consortium name="US DOE Joint Genome Institute (JGI-PGF)"/>
            <person name="Walter F."/>
            <person name="Albersmeier A."/>
            <person name="Kalinowski J."/>
            <person name="Ruckert C."/>
        </authorList>
    </citation>
    <scope>NUCLEOTIDE SEQUENCE</scope>
    <source>
        <strain evidence="6">JCM 3276</strain>
    </source>
</reference>
<feature type="domain" description="HTH marR-type" evidence="5">
    <location>
        <begin position="24"/>
        <end position="160"/>
    </location>
</feature>
<gene>
    <name evidence="6" type="ORF">GCM10010171_55840</name>
</gene>
<reference evidence="6" key="2">
    <citation type="submission" date="2020-09" db="EMBL/GenBank/DDBJ databases">
        <authorList>
            <person name="Sun Q."/>
            <person name="Ohkuma M."/>
        </authorList>
    </citation>
    <scope>NUCLEOTIDE SEQUENCE</scope>
    <source>
        <strain evidence="6">JCM 3276</strain>
    </source>
</reference>
<dbReference type="InterPro" id="IPR000835">
    <property type="entry name" value="HTH_MarR-typ"/>
</dbReference>
<keyword evidence="3" id="KW-0804">Transcription</keyword>
<dbReference type="GO" id="GO:0003677">
    <property type="term" value="F:DNA binding"/>
    <property type="evidence" value="ECO:0007669"/>
    <property type="project" value="UniProtKB-KW"/>
</dbReference>
<keyword evidence="2" id="KW-0238">DNA-binding</keyword>
<dbReference type="PRINTS" id="PR00598">
    <property type="entry name" value="HTHMARR"/>
</dbReference>
<keyword evidence="7" id="KW-1185">Reference proteome</keyword>
<dbReference type="GO" id="GO:0006950">
    <property type="term" value="P:response to stress"/>
    <property type="evidence" value="ECO:0007669"/>
    <property type="project" value="TreeGrafter"/>
</dbReference>
<dbReference type="EMBL" id="BMRB01000006">
    <property type="protein sequence ID" value="GGS53359.1"/>
    <property type="molecule type" value="Genomic_DNA"/>
</dbReference>
<organism evidence="6 7">
    <name type="scientific">Actinokineospora fastidiosa</name>
    <dbReference type="NCBI Taxonomy" id="1816"/>
    <lineage>
        <taxon>Bacteria</taxon>
        <taxon>Bacillati</taxon>
        <taxon>Actinomycetota</taxon>
        <taxon>Actinomycetes</taxon>
        <taxon>Pseudonocardiales</taxon>
        <taxon>Pseudonocardiaceae</taxon>
        <taxon>Actinokineospora</taxon>
    </lineage>
</organism>
<dbReference type="InterPro" id="IPR039422">
    <property type="entry name" value="MarR/SlyA-like"/>
</dbReference>
<dbReference type="Proteomes" id="UP000660680">
    <property type="component" value="Unassembled WGS sequence"/>
</dbReference>
<evidence type="ECO:0000256" key="1">
    <source>
        <dbReference type="ARBA" id="ARBA00023015"/>
    </source>
</evidence>